<evidence type="ECO:0000313" key="2">
    <source>
        <dbReference type="EMBL" id="KPV46499.1"/>
    </source>
</evidence>
<dbReference type="FunFam" id="3.40.50.720:FF:000084">
    <property type="entry name" value="Short-chain dehydrogenase reductase"/>
    <property type="match status" value="1"/>
</dbReference>
<comment type="similarity">
    <text evidence="1">Belongs to the short-chain dehydrogenases/reductases (SDR) family.</text>
</comment>
<name>A0A0P9F4A7_9ARCH</name>
<dbReference type="CDD" id="cd05344">
    <property type="entry name" value="BKR_like_SDR_like"/>
    <property type="match status" value="1"/>
</dbReference>
<dbReference type="AlphaFoldDB" id="A0A0P9F4A7"/>
<dbReference type="PANTHER" id="PTHR42879:SF6">
    <property type="entry name" value="NADPH-DEPENDENT REDUCTASE BACG"/>
    <property type="match status" value="1"/>
</dbReference>
<proteinExistence type="inferred from homology"/>
<dbReference type="SUPFAM" id="SSF51735">
    <property type="entry name" value="NAD(P)-binding Rossmann-fold domains"/>
    <property type="match status" value="1"/>
</dbReference>
<dbReference type="Gene3D" id="3.40.50.720">
    <property type="entry name" value="NAD(P)-binding Rossmann-like Domain"/>
    <property type="match status" value="1"/>
</dbReference>
<dbReference type="Pfam" id="PF13561">
    <property type="entry name" value="adh_short_C2"/>
    <property type="match status" value="1"/>
</dbReference>
<evidence type="ECO:0000256" key="1">
    <source>
        <dbReference type="ARBA" id="ARBA00006484"/>
    </source>
</evidence>
<accession>A0A0P9F4A7</accession>
<dbReference type="Proteomes" id="UP000050515">
    <property type="component" value="Unassembled WGS sequence"/>
</dbReference>
<dbReference type="EMBL" id="LJCQ01000230">
    <property type="protein sequence ID" value="KPV46499.1"/>
    <property type="molecule type" value="Genomic_DNA"/>
</dbReference>
<evidence type="ECO:0000313" key="3">
    <source>
        <dbReference type="Proteomes" id="UP000050515"/>
    </source>
</evidence>
<organism evidence="2 3">
    <name type="scientific">Acidiplasma aeolicum</name>
    <dbReference type="NCBI Taxonomy" id="507754"/>
    <lineage>
        <taxon>Archaea</taxon>
        <taxon>Methanobacteriati</taxon>
        <taxon>Thermoplasmatota</taxon>
        <taxon>Thermoplasmata</taxon>
        <taxon>Thermoplasmatales</taxon>
        <taxon>Ferroplasmaceae</taxon>
        <taxon>Acidiplasma</taxon>
    </lineage>
</organism>
<dbReference type="InterPro" id="IPR036291">
    <property type="entry name" value="NAD(P)-bd_dom_sf"/>
</dbReference>
<dbReference type="InterPro" id="IPR050259">
    <property type="entry name" value="SDR"/>
</dbReference>
<evidence type="ECO:0008006" key="4">
    <source>
        <dbReference type="Google" id="ProtNLM"/>
    </source>
</evidence>
<dbReference type="PRINTS" id="PR00081">
    <property type="entry name" value="GDHRDH"/>
</dbReference>
<dbReference type="PANTHER" id="PTHR42879">
    <property type="entry name" value="3-OXOACYL-(ACYL-CARRIER-PROTEIN) REDUCTASE"/>
    <property type="match status" value="1"/>
</dbReference>
<sequence>MMISLKNKNGIVCAGSSGIGAGIVSVLASYGANITTFSRNTDKLLRVKNEILNKTGNEINIIKADLSSKNDLLNVIKSSRERYGSIDFLVMNYGDPKVDEFLNLSDDDWEYNINMMLMSTINLTKWALEDMIKSKNGRIIYVTSMTTKNPLKNFAISNTLRSGIVALGKTLSIELAPKNITVNSISQGYFYTDRLKNIIRKNARDLNIDEADAEKSILEQIPAGRFGNPQEIGHLVAFLLSDDASYITGTNIQIDGGAVKSI</sequence>
<gene>
    <name evidence="2" type="ORF">SE19_05190</name>
</gene>
<protein>
    <recommendedName>
        <fullName evidence="4">3-oxoacyl-ACP reductase</fullName>
    </recommendedName>
</protein>
<comment type="caution">
    <text evidence="2">The sequence shown here is derived from an EMBL/GenBank/DDBJ whole genome shotgun (WGS) entry which is preliminary data.</text>
</comment>
<reference evidence="2 3" key="1">
    <citation type="submission" date="2015-09" db="EMBL/GenBank/DDBJ databases">
        <title>Draft genome sequence of Acidiplasma aeolicum DSM 18409.</title>
        <authorList>
            <person name="Hemp J."/>
        </authorList>
    </citation>
    <scope>NUCLEOTIDE SEQUENCE [LARGE SCALE GENOMIC DNA]</scope>
    <source>
        <strain evidence="2 3">V</strain>
    </source>
</reference>
<dbReference type="PATRIC" id="fig|507754.4.peg.422"/>
<dbReference type="InterPro" id="IPR002347">
    <property type="entry name" value="SDR_fam"/>
</dbReference>